<evidence type="ECO:0000256" key="1">
    <source>
        <dbReference type="SAM" id="MobiDB-lite"/>
    </source>
</evidence>
<feature type="region of interest" description="Disordered" evidence="1">
    <location>
        <begin position="597"/>
        <end position="631"/>
    </location>
</feature>
<comment type="caution">
    <text evidence="4">The sequence shown here is derived from an EMBL/GenBank/DDBJ whole genome shotgun (WGS) entry which is preliminary data.</text>
</comment>
<dbReference type="SUPFAM" id="SSF53300">
    <property type="entry name" value="vWA-like"/>
    <property type="match status" value="1"/>
</dbReference>
<keyword evidence="2" id="KW-1133">Transmembrane helix</keyword>
<evidence type="ECO:0000259" key="3">
    <source>
        <dbReference type="PROSITE" id="PS50234"/>
    </source>
</evidence>
<dbReference type="InterPro" id="IPR002035">
    <property type="entry name" value="VWF_A"/>
</dbReference>
<keyword evidence="5" id="KW-1185">Reference proteome</keyword>
<dbReference type="EMBL" id="RYZH01000055">
    <property type="protein sequence ID" value="RUL83883.1"/>
    <property type="molecule type" value="Genomic_DNA"/>
</dbReference>
<feature type="domain" description="VWFA" evidence="3">
    <location>
        <begin position="172"/>
        <end position="314"/>
    </location>
</feature>
<dbReference type="OrthoDB" id="239512at2"/>
<reference evidence="4 5" key="1">
    <citation type="submission" date="2018-12" db="EMBL/GenBank/DDBJ databases">
        <authorList>
            <person name="Toschakov S.V."/>
        </authorList>
    </citation>
    <scope>NUCLEOTIDE SEQUENCE [LARGE SCALE GENOMIC DNA]</scope>
    <source>
        <strain evidence="4 5">GM2012</strain>
    </source>
</reference>
<sequence>MSSLLSRMRAWGADRLEDLLDVRSKYLATAYGVSVAVHLAILGLLTIAGVLMGREVARTIEASVVDTALPELERIDATELLETDQEATLEPILARSAPRFSPRIVEDIVEPDPELQIDPLSLSPSLLLPASTTLSTRVQLRGDGAEHVEGVEGAVDRLALEILRQLEKGRTLVVWIFDASGSLQSERERLAGHIGRVYENVLGRPEGAAAANGGLLTMVVAFGSGRKAMLEEPTEDTSAIADAVLAVPLDESGEESTFQTVADVARRWGSFSREKQRYRTMAIVVTDEVGDDEEKLEGAIAAARSAEMPVFVLGSSALFGRVEGYMDYTDPKTGRFYRRLPVRQGPESAALEQIRLPFWYGGPQYAELDAGFGPYGLSRLAASTGGIYFITRLGENRPSFNPAGMREYRPDWVSAAQYRAAVSRSPLRSAVLEAARITQQNLPGQPSLTFPAAGTPEFKEAMERNQQIVARVTYTVEEALGPIEAASEYRDRETSRRWQANYDLIRARLLAMKIRCYEFNWACAQMKVNPLTFSNEKSNAWRLEPDPEIHYSRGAQRAGEEARELLERVVTEHRGTPWALLAQRELRDPFGFKWVETYVPPPPPRRDDGGNAARKKARPRGEAPAAPAPKL</sequence>
<accession>A0A432MEG5</accession>
<dbReference type="Gene3D" id="3.40.50.410">
    <property type="entry name" value="von Willebrand factor, type A domain"/>
    <property type="match status" value="1"/>
</dbReference>
<gene>
    <name evidence="4" type="ORF">TsocGM_21385</name>
</gene>
<evidence type="ECO:0000313" key="5">
    <source>
        <dbReference type="Proteomes" id="UP000280296"/>
    </source>
</evidence>
<dbReference type="InterPro" id="IPR036465">
    <property type="entry name" value="vWFA_dom_sf"/>
</dbReference>
<reference evidence="4 5" key="2">
    <citation type="submission" date="2019-01" db="EMBL/GenBank/DDBJ databases">
        <title>Tautonia sociabilis, a novel thermotolerant planctomycete of Isosphaeraceae family, isolated from a 4000 m deep subterranean habitat.</title>
        <authorList>
            <person name="Kovaleva O.L."/>
            <person name="Elcheninov A.G."/>
            <person name="Van Heerden E."/>
            <person name="Toshchakov S.V."/>
            <person name="Novikov A."/>
            <person name="Bonch-Osmolovskaya E.A."/>
            <person name="Kublanov I.V."/>
        </authorList>
    </citation>
    <scope>NUCLEOTIDE SEQUENCE [LARGE SCALE GENOMIC DNA]</scope>
    <source>
        <strain evidence="4 5">GM2012</strain>
    </source>
</reference>
<dbReference type="RefSeq" id="WP_126727499.1">
    <property type="nucleotide sequence ID" value="NZ_RYZH01000055.1"/>
</dbReference>
<proteinExistence type="predicted"/>
<organism evidence="4 5">
    <name type="scientific">Tautonia sociabilis</name>
    <dbReference type="NCBI Taxonomy" id="2080755"/>
    <lineage>
        <taxon>Bacteria</taxon>
        <taxon>Pseudomonadati</taxon>
        <taxon>Planctomycetota</taxon>
        <taxon>Planctomycetia</taxon>
        <taxon>Isosphaerales</taxon>
        <taxon>Isosphaeraceae</taxon>
        <taxon>Tautonia</taxon>
    </lineage>
</organism>
<evidence type="ECO:0000256" key="2">
    <source>
        <dbReference type="SAM" id="Phobius"/>
    </source>
</evidence>
<dbReference type="AlphaFoldDB" id="A0A432MEG5"/>
<name>A0A432MEG5_9BACT</name>
<protein>
    <submittedName>
        <fullName evidence="4">VWA domain-containing protein</fullName>
    </submittedName>
</protein>
<dbReference type="PROSITE" id="PS50234">
    <property type="entry name" value="VWFA"/>
    <property type="match status" value="1"/>
</dbReference>
<dbReference type="Proteomes" id="UP000280296">
    <property type="component" value="Unassembled WGS sequence"/>
</dbReference>
<keyword evidence="2" id="KW-0812">Transmembrane</keyword>
<feature type="transmembrane region" description="Helical" evidence="2">
    <location>
        <begin position="26"/>
        <end position="51"/>
    </location>
</feature>
<evidence type="ECO:0000313" key="4">
    <source>
        <dbReference type="EMBL" id="RUL83883.1"/>
    </source>
</evidence>
<keyword evidence="2" id="KW-0472">Membrane</keyword>